<dbReference type="SUPFAM" id="SSF110738">
    <property type="entry name" value="Glycerate kinase I"/>
    <property type="match status" value="1"/>
</dbReference>
<dbReference type="Gene3D" id="3.90.1510.10">
    <property type="entry name" value="Glycerate kinase, domain 2"/>
    <property type="match status" value="1"/>
</dbReference>
<dbReference type="PANTHER" id="PTHR21599:SF0">
    <property type="entry name" value="GLYCERATE KINASE"/>
    <property type="match status" value="1"/>
</dbReference>
<dbReference type="Gene3D" id="3.40.50.10350">
    <property type="entry name" value="Glycerate kinase, domain 1"/>
    <property type="match status" value="1"/>
</dbReference>
<name>A0A448I806_MYCCI</name>
<evidence type="ECO:0000256" key="3">
    <source>
        <dbReference type="ARBA" id="ARBA00022777"/>
    </source>
</evidence>
<evidence type="ECO:0000313" key="6">
    <source>
        <dbReference type="Proteomes" id="UP000282551"/>
    </source>
</evidence>
<dbReference type="Pfam" id="PF02595">
    <property type="entry name" value="Gly_kinase"/>
    <property type="match status" value="1"/>
</dbReference>
<keyword evidence="3 4" id="KW-0418">Kinase</keyword>
<proteinExistence type="inferred from homology"/>
<gene>
    <name evidence="5" type="primary">glxK</name>
    <name evidence="5" type="ORF">NCTC10485_02947</name>
</gene>
<accession>A0A448I806</accession>
<evidence type="ECO:0000256" key="4">
    <source>
        <dbReference type="PIRNR" id="PIRNR006078"/>
    </source>
</evidence>
<dbReference type="InterPro" id="IPR004381">
    <property type="entry name" value="Glycerate_kinase"/>
</dbReference>
<dbReference type="AlphaFoldDB" id="A0A448I806"/>
<evidence type="ECO:0000313" key="5">
    <source>
        <dbReference type="EMBL" id="VEG48647.1"/>
    </source>
</evidence>
<dbReference type="Proteomes" id="UP000282551">
    <property type="component" value="Chromosome"/>
</dbReference>
<keyword evidence="6" id="KW-1185">Reference proteome</keyword>
<dbReference type="InterPro" id="IPR018193">
    <property type="entry name" value="Glyc_kinase_flavodox-like_fold"/>
</dbReference>
<dbReference type="RefSeq" id="WP_126334426.1">
    <property type="nucleotide sequence ID" value="NZ_AP022604.1"/>
</dbReference>
<organism evidence="5 6">
    <name type="scientific">Mycolicibacterium chitae</name>
    <name type="common">Mycobacterium chitae</name>
    <dbReference type="NCBI Taxonomy" id="1792"/>
    <lineage>
        <taxon>Bacteria</taxon>
        <taxon>Bacillati</taxon>
        <taxon>Actinomycetota</taxon>
        <taxon>Actinomycetes</taxon>
        <taxon>Mycobacteriales</taxon>
        <taxon>Mycobacteriaceae</taxon>
        <taxon>Mycolicibacterium</taxon>
    </lineage>
</organism>
<dbReference type="InterPro" id="IPR036129">
    <property type="entry name" value="Glycerate_kinase_sf"/>
</dbReference>
<dbReference type="InterPro" id="IPR018197">
    <property type="entry name" value="Glycerate_kinase_RE-like"/>
</dbReference>
<keyword evidence="2 4" id="KW-0808">Transferase</keyword>
<dbReference type="NCBIfam" id="TIGR00045">
    <property type="entry name" value="glycerate kinase"/>
    <property type="match status" value="1"/>
</dbReference>
<dbReference type="GO" id="GO:0008887">
    <property type="term" value="F:glycerate kinase activity"/>
    <property type="evidence" value="ECO:0007669"/>
    <property type="project" value="UniProtKB-UniRule"/>
</dbReference>
<sequence>MKILIAPDSFKGSASATQVAAALAEGWRSVRADDNLVTLPQADGGEGTLEAIAGSANWQWRQTQVCGPHGRPVSARWLLHDDGRAVAELAESSGIALMPRLDPWGATSRGLGEVIAAALAAGATSVQVGLGGSASTDGGAGLLMALGLEAFDARGNPIGDGARGLAEMKHIDPVGLPPLPRDGVEILVDTEAPLYGPRGAAAVFGPQKGATAEDISSLDEGLRRWARLLAEAGFAADPEQPGAGAAGGAGFGLLAWGAQAVSGSQRIGALTGLHEQLSAADVVVTGEGRFDDTSLGGKLVGHVLSAARGADVAAVVVAGQIATTAAVATVSLTELAGTTEAAIGDPLRWLRAAGAVAAQRV</sequence>
<dbReference type="EC" id="2.7.1.31" evidence="5"/>
<dbReference type="PANTHER" id="PTHR21599">
    <property type="entry name" value="GLYCERATE KINASE"/>
    <property type="match status" value="1"/>
</dbReference>
<evidence type="ECO:0000256" key="1">
    <source>
        <dbReference type="ARBA" id="ARBA00006284"/>
    </source>
</evidence>
<reference evidence="5 6" key="1">
    <citation type="submission" date="2018-12" db="EMBL/GenBank/DDBJ databases">
        <authorList>
            <consortium name="Pathogen Informatics"/>
        </authorList>
    </citation>
    <scope>NUCLEOTIDE SEQUENCE [LARGE SCALE GENOMIC DNA]</scope>
    <source>
        <strain evidence="5 6">NCTC10485</strain>
    </source>
</reference>
<dbReference type="EMBL" id="LR134355">
    <property type="protein sequence ID" value="VEG48647.1"/>
    <property type="molecule type" value="Genomic_DNA"/>
</dbReference>
<comment type="similarity">
    <text evidence="1 4">Belongs to the glycerate kinase type-1 family.</text>
</comment>
<protein>
    <submittedName>
        <fullName evidence="5">Glycerate kinase</fullName>
        <ecNumber evidence="5">2.7.1.31</ecNumber>
    </submittedName>
</protein>
<evidence type="ECO:0000256" key="2">
    <source>
        <dbReference type="ARBA" id="ARBA00022679"/>
    </source>
</evidence>
<dbReference type="GO" id="GO:0031388">
    <property type="term" value="P:organic acid phosphorylation"/>
    <property type="evidence" value="ECO:0007669"/>
    <property type="project" value="UniProtKB-UniRule"/>
</dbReference>
<dbReference type="PIRSF" id="PIRSF006078">
    <property type="entry name" value="GlxK"/>
    <property type="match status" value="1"/>
</dbReference>
<dbReference type="OrthoDB" id="9774290at2"/>